<reference evidence="1" key="1">
    <citation type="journal article" date="2012" name="Mol. Plant Microbe Interact.">
        <title>A highly conserved effector in Fusarium oxysporum is required for full virulence on Arabidopsis.</title>
        <authorList>
            <person name="Thatcher L.F."/>
            <person name="Gardiner D.M."/>
            <person name="Kazan K."/>
            <person name="Manners J."/>
        </authorList>
    </citation>
    <scope>NUCLEOTIDE SEQUENCE [LARGE SCALE GENOMIC DNA]</scope>
    <source>
        <strain evidence="1">Fo5176</strain>
    </source>
</reference>
<name>F9F9H9_FUSOF</name>
<evidence type="ECO:0000313" key="1">
    <source>
        <dbReference type="EMBL" id="EGU86429.1"/>
    </source>
</evidence>
<gene>
    <name evidence="1" type="ORF">FOXB_03054</name>
</gene>
<proteinExistence type="predicted"/>
<dbReference type="AlphaFoldDB" id="F9F9H9"/>
<sequence length="86" mass="10062">HMERKTSNLLEDLRRKRDAVKICRREGNASQTIRFIPAGGTTNYISSTYIRRLIDGQRDGSLIERFHDIALNPEILLEYLQNALRY</sequence>
<protein>
    <submittedName>
        <fullName evidence="1">Uncharacterized protein</fullName>
    </submittedName>
</protein>
<organism evidence="1">
    <name type="scientific">Fusarium oxysporum (strain Fo5176)</name>
    <name type="common">Fusarium vascular wilt</name>
    <dbReference type="NCBI Taxonomy" id="660025"/>
    <lineage>
        <taxon>Eukaryota</taxon>
        <taxon>Fungi</taxon>
        <taxon>Dikarya</taxon>
        <taxon>Ascomycota</taxon>
        <taxon>Pezizomycotina</taxon>
        <taxon>Sordariomycetes</taxon>
        <taxon>Hypocreomycetidae</taxon>
        <taxon>Hypocreales</taxon>
        <taxon>Nectriaceae</taxon>
        <taxon>Fusarium</taxon>
        <taxon>Fusarium oxysporum species complex</taxon>
    </lineage>
</organism>
<comment type="caution">
    <text evidence="1">The sequence shown here is derived from an EMBL/GenBank/DDBJ whole genome shotgun (WGS) entry which is preliminary data.</text>
</comment>
<accession>F9F9H9</accession>
<dbReference type="EMBL" id="AFQF01001013">
    <property type="protein sequence ID" value="EGU86429.1"/>
    <property type="molecule type" value="Genomic_DNA"/>
</dbReference>
<feature type="non-terminal residue" evidence="1">
    <location>
        <position position="1"/>
    </location>
</feature>